<protein>
    <submittedName>
        <fullName evidence="4">Phosphoribosyltransferase</fullName>
    </submittedName>
</protein>
<dbReference type="PANTHER" id="PTHR47505:SF1">
    <property type="entry name" value="DNA UTILIZATION PROTEIN YHGH"/>
    <property type="match status" value="1"/>
</dbReference>
<dbReference type="Pfam" id="PF18912">
    <property type="entry name" value="DZR_2"/>
    <property type="match status" value="1"/>
</dbReference>
<accession>A0A0K8QKL0</accession>
<feature type="region of interest" description="Disordered" evidence="2">
    <location>
        <begin position="1"/>
        <end position="21"/>
    </location>
</feature>
<dbReference type="CDD" id="cd06223">
    <property type="entry name" value="PRTases_typeI"/>
    <property type="match status" value="1"/>
</dbReference>
<dbReference type="SUPFAM" id="SSF53271">
    <property type="entry name" value="PRTase-like"/>
    <property type="match status" value="1"/>
</dbReference>
<gene>
    <name evidence="4" type="ORF">MBSD_n0485</name>
</gene>
<dbReference type="GO" id="GO:0016757">
    <property type="term" value="F:glycosyltransferase activity"/>
    <property type="evidence" value="ECO:0007669"/>
    <property type="project" value="UniProtKB-KW"/>
</dbReference>
<evidence type="ECO:0000256" key="2">
    <source>
        <dbReference type="SAM" id="MobiDB-lite"/>
    </source>
</evidence>
<dbReference type="InterPro" id="IPR044005">
    <property type="entry name" value="DZR_2"/>
</dbReference>
<comment type="similarity">
    <text evidence="1">Belongs to the ComF/GntX family.</text>
</comment>
<evidence type="ECO:0000256" key="1">
    <source>
        <dbReference type="ARBA" id="ARBA00008007"/>
    </source>
</evidence>
<keyword evidence="4" id="KW-0328">Glycosyltransferase</keyword>
<sequence length="256" mass="26748">MAAPGAGPRHPGPVKPGDPEESALSIAAVTRPLLRLLLPPRCLLCGARGDGDRDLCAACAAELPRNVACCARCALPLPAPAALCGACQRRPPPWDAAWAPFRYAWPLDHLVTRFKFGGNLAAGRALAALWAEASAPPALPMCVIPVPLHARRLGRRGYNQALELAAPLARALGLPLAPQALRRVRATDAQSELGRAARRRNVRGAFAVAADALPAHVAVLDDVATTGATLAECARALKRAGVARVDAWTLARAAAR</sequence>
<reference evidence="4" key="1">
    <citation type="submission" date="2015-08" db="EMBL/GenBank/DDBJ databases">
        <title>Complete DNA Sequence of Pseudomonas syringae pv. actinidiae, the Causal Agent of Kiwifruit Canker Disease.</title>
        <authorList>
            <person name="Rikkerink E.H.A."/>
            <person name="Fineran P.C."/>
        </authorList>
    </citation>
    <scope>NUCLEOTIDE SEQUENCE</scope>
    <source>
        <strain evidence="4">SkMP5</strain>
    </source>
</reference>
<dbReference type="OrthoDB" id="9793412at2"/>
<dbReference type="Gene3D" id="3.40.50.2020">
    <property type="match status" value="1"/>
</dbReference>
<proteinExistence type="inferred from homology"/>
<evidence type="ECO:0000313" key="4">
    <source>
        <dbReference type="EMBL" id="GAP65196.1"/>
    </source>
</evidence>
<dbReference type="STRING" id="1475481.GCA_000953855_00493"/>
<evidence type="ECO:0000313" key="5">
    <source>
        <dbReference type="Proteomes" id="UP000253740"/>
    </source>
</evidence>
<dbReference type="InterPro" id="IPR000836">
    <property type="entry name" value="PRTase_dom"/>
</dbReference>
<dbReference type="EMBL" id="DF970154">
    <property type="protein sequence ID" value="GAP65196.1"/>
    <property type="molecule type" value="Genomic_DNA"/>
</dbReference>
<feature type="domain" description="Double zinc ribbon" evidence="3">
    <location>
        <begin position="33"/>
        <end position="88"/>
    </location>
</feature>
<dbReference type="Proteomes" id="UP000253740">
    <property type="component" value="Unassembled WGS sequence"/>
</dbReference>
<name>A0A0K8QKL0_9GAMM</name>
<dbReference type="InterPro" id="IPR029057">
    <property type="entry name" value="PRTase-like"/>
</dbReference>
<dbReference type="InterPro" id="IPR051910">
    <property type="entry name" value="ComF/GntX_DNA_util-trans"/>
</dbReference>
<keyword evidence="5" id="KW-1185">Reference proteome</keyword>
<keyword evidence="4" id="KW-0808">Transferase</keyword>
<dbReference type="AlphaFoldDB" id="A0A0K8QKL0"/>
<dbReference type="PANTHER" id="PTHR47505">
    <property type="entry name" value="DNA UTILIZATION PROTEIN YHGH"/>
    <property type="match status" value="1"/>
</dbReference>
<organism evidence="4">
    <name type="scientific">Mizugakiibacter sediminis</name>
    <dbReference type="NCBI Taxonomy" id="1475481"/>
    <lineage>
        <taxon>Bacteria</taxon>
        <taxon>Pseudomonadati</taxon>
        <taxon>Pseudomonadota</taxon>
        <taxon>Gammaproteobacteria</taxon>
        <taxon>Lysobacterales</taxon>
        <taxon>Rhodanobacteraceae</taxon>
        <taxon>Mizugakiibacter</taxon>
    </lineage>
</organism>
<evidence type="ECO:0000259" key="3">
    <source>
        <dbReference type="Pfam" id="PF18912"/>
    </source>
</evidence>